<feature type="region of interest" description="Disordered" evidence="1">
    <location>
        <begin position="36"/>
        <end position="82"/>
    </location>
</feature>
<proteinExistence type="predicted"/>
<evidence type="ECO:0000256" key="1">
    <source>
        <dbReference type="SAM" id="MobiDB-lite"/>
    </source>
</evidence>
<evidence type="ECO:0000313" key="2">
    <source>
        <dbReference type="EMBL" id="EIW86288.1"/>
    </source>
</evidence>
<accession>A0A5M3N4Q9</accession>
<protein>
    <submittedName>
        <fullName evidence="2">Uncharacterized protein</fullName>
    </submittedName>
</protein>
<dbReference type="GeneID" id="19202502"/>
<dbReference type="Proteomes" id="UP000053558">
    <property type="component" value="Unassembled WGS sequence"/>
</dbReference>
<feature type="compositionally biased region" description="Basic and acidic residues" evidence="1">
    <location>
        <begin position="36"/>
        <end position="46"/>
    </location>
</feature>
<organism evidence="2 3">
    <name type="scientific">Coniophora puteana (strain RWD-64-598)</name>
    <name type="common">Brown rot fungus</name>
    <dbReference type="NCBI Taxonomy" id="741705"/>
    <lineage>
        <taxon>Eukaryota</taxon>
        <taxon>Fungi</taxon>
        <taxon>Dikarya</taxon>
        <taxon>Basidiomycota</taxon>
        <taxon>Agaricomycotina</taxon>
        <taxon>Agaricomycetes</taxon>
        <taxon>Agaricomycetidae</taxon>
        <taxon>Boletales</taxon>
        <taxon>Coniophorineae</taxon>
        <taxon>Coniophoraceae</taxon>
        <taxon>Coniophora</taxon>
    </lineage>
</organism>
<dbReference type="EMBL" id="JH711573">
    <property type="protein sequence ID" value="EIW86288.1"/>
    <property type="molecule type" value="Genomic_DNA"/>
</dbReference>
<feature type="compositionally biased region" description="Basic and acidic residues" evidence="1">
    <location>
        <begin position="71"/>
        <end position="81"/>
    </location>
</feature>
<gene>
    <name evidence="2" type="ORF">CONPUDRAFT_148382</name>
</gene>
<dbReference type="AlphaFoldDB" id="A0A5M3N4Q9"/>
<name>A0A5M3N4Q9_CONPW</name>
<evidence type="ECO:0000313" key="3">
    <source>
        <dbReference type="Proteomes" id="UP000053558"/>
    </source>
</evidence>
<keyword evidence="3" id="KW-1185">Reference proteome</keyword>
<dbReference type="KEGG" id="cput:CONPUDRAFT_148382"/>
<sequence>MLVNTSGAGTSASAVAGPSGSITIFCLLHEPFKKHEYMDPDARDNDMEGETNQQEEDEEDTNGDEEQPEETNARDQEHVDAVEAAEVNVQLKALARFTDDLLRC</sequence>
<feature type="compositionally biased region" description="Acidic residues" evidence="1">
    <location>
        <begin position="47"/>
        <end position="69"/>
    </location>
</feature>
<comment type="caution">
    <text evidence="2">The sequence shown here is derived from an EMBL/GenBank/DDBJ whole genome shotgun (WGS) entry which is preliminary data.</text>
</comment>
<reference evidence="3" key="1">
    <citation type="journal article" date="2012" name="Science">
        <title>The Paleozoic origin of enzymatic lignin decomposition reconstructed from 31 fungal genomes.</title>
        <authorList>
            <person name="Floudas D."/>
            <person name="Binder M."/>
            <person name="Riley R."/>
            <person name="Barry K."/>
            <person name="Blanchette R.A."/>
            <person name="Henrissat B."/>
            <person name="Martinez A.T."/>
            <person name="Otillar R."/>
            <person name="Spatafora J.W."/>
            <person name="Yadav J.S."/>
            <person name="Aerts A."/>
            <person name="Benoit I."/>
            <person name="Boyd A."/>
            <person name="Carlson A."/>
            <person name="Copeland A."/>
            <person name="Coutinho P.M."/>
            <person name="de Vries R.P."/>
            <person name="Ferreira P."/>
            <person name="Findley K."/>
            <person name="Foster B."/>
            <person name="Gaskell J."/>
            <person name="Glotzer D."/>
            <person name="Gorecki P."/>
            <person name="Heitman J."/>
            <person name="Hesse C."/>
            <person name="Hori C."/>
            <person name="Igarashi K."/>
            <person name="Jurgens J.A."/>
            <person name="Kallen N."/>
            <person name="Kersten P."/>
            <person name="Kohler A."/>
            <person name="Kuees U."/>
            <person name="Kumar T.K.A."/>
            <person name="Kuo A."/>
            <person name="LaButti K."/>
            <person name="Larrondo L.F."/>
            <person name="Lindquist E."/>
            <person name="Ling A."/>
            <person name="Lombard V."/>
            <person name="Lucas S."/>
            <person name="Lundell T."/>
            <person name="Martin R."/>
            <person name="McLaughlin D.J."/>
            <person name="Morgenstern I."/>
            <person name="Morin E."/>
            <person name="Murat C."/>
            <person name="Nagy L.G."/>
            <person name="Nolan M."/>
            <person name="Ohm R.A."/>
            <person name="Patyshakuliyeva A."/>
            <person name="Rokas A."/>
            <person name="Ruiz-Duenas F.J."/>
            <person name="Sabat G."/>
            <person name="Salamov A."/>
            <person name="Samejima M."/>
            <person name="Schmutz J."/>
            <person name="Slot J.C."/>
            <person name="St John F."/>
            <person name="Stenlid J."/>
            <person name="Sun H."/>
            <person name="Sun S."/>
            <person name="Syed K."/>
            <person name="Tsang A."/>
            <person name="Wiebenga A."/>
            <person name="Young D."/>
            <person name="Pisabarro A."/>
            <person name="Eastwood D.C."/>
            <person name="Martin F."/>
            <person name="Cullen D."/>
            <person name="Grigoriev I.V."/>
            <person name="Hibbett D.S."/>
        </authorList>
    </citation>
    <scope>NUCLEOTIDE SEQUENCE [LARGE SCALE GENOMIC DNA]</scope>
    <source>
        <strain evidence="3">RWD-64-598 SS2</strain>
    </source>
</reference>
<dbReference type="RefSeq" id="XP_007763158.1">
    <property type="nucleotide sequence ID" value="XM_007764968.1"/>
</dbReference>